<dbReference type="InterPro" id="IPR033940">
    <property type="entry name" value="IPMI_Swivel"/>
</dbReference>
<protein>
    <recommendedName>
        <fullName evidence="6">3-isopropylmalate dehydratase</fullName>
        <ecNumber evidence="6">4.2.1.33</ecNumber>
    </recommendedName>
</protein>
<evidence type="ECO:0000256" key="5">
    <source>
        <dbReference type="ARBA" id="ARBA00011271"/>
    </source>
</evidence>
<dbReference type="PANTHER" id="PTHR43345:SF5">
    <property type="entry name" value="3-ISOPROPYLMALATE DEHYDRATASE SMALL SUBUNIT"/>
    <property type="match status" value="1"/>
</dbReference>
<evidence type="ECO:0000256" key="6">
    <source>
        <dbReference type="ARBA" id="ARBA00011998"/>
    </source>
</evidence>
<dbReference type="UniPathway" id="UPA00048">
    <property type="reaction ID" value="UER00071"/>
</dbReference>
<dbReference type="InterPro" id="IPR000573">
    <property type="entry name" value="AconitaseA/IPMdHydase_ssu_swvl"/>
</dbReference>
<dbReference type="PANTHER" id="PTHR43345">
    <property type="entry name" value="3-ISOPROPYLMALATE DEHYDRATASE SMALL SUBUNIT 2-RELATED-RELATED"/>
    <property type="match status" value="1"/>
</dbReference>
<evidence type="ECO:0000256" key="4">
    <source>
        <dbReference type="ARBA" id="ARBA00009845"/>
    </source>
</evidence>
<proteinExistence type="inferred from homology"/>
<evidence type="ECO:0000313" key="12">
    <source>
        <dbReference type="EMBL" id="SUZ54321.1"/>
    </source>
</evidence>
<dbReference type="InterPro" id="IPR004431">
    <property type="entry name" value="3-IsopropMal_deHydase_ssu"/>
</dbReference>
<comment type="catalytic activity">
    <reaction evidence="1">
        <text>(2R,3S)-3-isopropylmalate = (2S)-2-isopropylmalate</text>
        <dbReference type="Rhea" id="RHEA:32287"/>
        <dbReference type="ChEBI" id="CHEBI:1178"/>
        <dbReference type="ChEBI" id="CHEBI:35121"/>
        <dbReference type="EC" id="4.2.1.33"/>
    </reaction>
</comment>
<gene>
    <name evidence="12" type="ORF">METZ01_LOCUS7175</name>
</gene>
<name>A0A381NIH2_9ZZZZ</name>
<dbReference type="GO" id="GO:0009316">
    <property type="term" value="C:3-isopropylmalate dehydratase complex"/>
    <property type="evidence" value="ECO:0007669"/>
    <property type="project" value="InterPro"/>
</dbReference>
<feature type="domain" description="Aconitase A/isopropylmalate dehydratase small subunit swivel" evidence="11">
    <location>
        <begin position="3"/>
        <end position="111"/>
    </location>
</feature>
<dbReference type="EC" id="4.2.1.33" evidence="6"/>
<comment type="subunit">
    <text evidence="5">Heterodimer of LeuC and LeuD.</text>
</comment>
<evidence type="ECO:0000256" key="7">
    <source>
        <dbReference type="ARBA" id="ARBA00022430"/>
    </source>
</evidence>
<evidence type="ECO:0000256" key="10">
    <source>
        <dbReference type="ARBA" id="ARBA00023304"/>
    </source>
</evidence>
<dbReference type="NCBIfam" id="NF002458">
    <property type="entry name" value="PRK01641.1"/>
    <property type="match status" value="1"/>
</dbReference>
<comment type="function">
    <text evidence="2">Catalyzes the isomerization between 2-isopropylmalate and 3-isopropylmalate, via the formation of 2-isopropylmaleate.</text>
</comment>
<accession>A0A381NIH2</accession>
<evidence type="ECO:0000259" key="11">
    <source>
        <dbReference type="Pfam" id="PF00694"/>
    </source>
</evidence>
<comment type="similarity">
    <text evidence="4">Belongs to the LeuD family. LeuD type 1 subfamily.</text>
</comment>
<evidence type="ECO:0000256" key="2">
    <source>
        <dbReference type="ARBA" id="ARBA00002695"/>
    </source>
</evidence>
<comment type="pathway">
    <text evidence="3">Amino-acid biosynthesis; L-leucine biosynthesis; L-leucine from 3-methyl-2-oxobutanoate: step 2/4.</text>
</comment>
<dbReference type="SUPFAM" id="SSF52016">
    <property type="entry name" value="LeuD/IlvD-like"/>
    <property type="match status" value="1"/>
</dbReference>
<evidence type="ECO:0000256" key="9">
    <source>
        <dbReference type="ARBA" id="ARBA00023239"/>
    </source>
</evidence>
<dbReference type="GO" id="GO:0009098">
    <property type="term" value="P:L-leucine biosynthetic process"/>
    <property type="evidence" value="ECO:0007669"/>
    <property type="project" value="UniProtKB-UniPathway"/>
</dbReference>
<evidence type="ECO:0000256" key="8">
    <source>
        <dbReference type="ARBA" id="ARBA00022605"/>
    </source>
</evidence>
<evidence type="ECO:0000256" key="1">
    <source>
        <dbReference type="ARBA" id="ARBA00000491"/>
    </source>
</evidence>
<keyword evidence="10" id="KW-0100">Branched-chain amino acid biosynthesis</keyword>
<dbReference type="Gene3D" id="3.20.19.10">
    <property type="entry name" value="Aconitase, domain 4"/>
    <property type="match status" value="1"/>
</dbReference>
<evidence type="ECO:0000256" key="3">
    <source>
        <dbReference type="ARBA" id="ARBA00004729"/>
    </source>
</evidence>
<dbReference type="AlphaFoldDB" id="A0A381NIH2"/>
<dbReference type="Pfam" id="PF00694">
    <property type="entry name" value="Aconitase_C"/>
    <property type="match status" value="1"/>
</dbReference>
<dbReference type="GO" id="GO:0003861">
    <property type="term" value="F:3-isopropylmalate dehydratase activity"/>
    <property type="evidence" value="ECO:0007669"/>
    <property type="project" value="UniProtKB-EC"/>
</dbReference>
<dbReference type="InterPro" id="IPR015928">
    <property type="entry name" value="Aconitase/3IPM_dehydase_swvl"/>
</dbReference>
<dbReference type="NCBIfam" id="TIGR00171">
    <property type="entry name" value="leuD"/>
    <property type="match status" value="1"/>
</dbReference>
<reference evidence="12" key="1">
    <citation type="submission" date="2018-05" db="EMBL/GenBank/DDBJ databases">
        <authorList>
            <person name="Lanie J.A."/>
            <person name="Ng W.-L."/>
            <person name="Kazmierczak K.M."/>
            <person name="Andrzejewski T.M."/>
            <person name="Davidsen T.M."/>
            <person name="Wayne K.J."/>
            <person name="Tettelin H."/>
            <person name="Glass J.I."/>
            <person name="Rusch D."/>
            <person name="Podicherti R."/>
            <person name="Tsui H.-C.T."/>
            <person name="Winkler M.E."/>
        </authorList>
    </citation>
    <scope>NUCLEOTIDE SEQUENCE</scope>
</reference>
<keyword evidence="7" id="KW-0432">Leucine biosynthesis</keyword>
<keyword evidence="8" id="KW-0028">Amino-acid biosynthesis</keyword>
<keyword evidence="9" id="KW-0456">Lyase</keyword>
<organism evidence="12">
    <name type="scientific">marine metagenome</name>
    <dbReference type="NCBI Taxonomy" id="408172"/>
    <lineage>
        <taxon>unclassified sequences</taxon>
        <taxon>metagenomes</taxon>
        <taxon>ecological metagenomes</taxon>
    </lineage>
</organism>
<dbReference type="InterPro" id="IPR050075">
    <property type="entry name" value="LeuD"/>
</dbReference>
<sequence length="177" mass="19981">MPNEDIDTDQIIPARFLAQASTFEDIGKDLFADWRYEKTGELKQDFVLNQPEASEAEVLVAGNNFGCGSSREHAPWALVDFGFKAIISTSFADIFQNNALKNGLIPIVVDRKTHQWLLDHPATMVTIDLDVMELSLENGNSVPFPIEPFSRYCLMSDINQLDYILRHDAEITAFENK</sequence>
<dbReference type="CDD" id="cd01577">
    <property type="entry name" value="IPMI_Swivel"/>
    <property type="match status" value="1"/>
</dbReference>
<dbReference type="EMBL" id="UINC01000380">
    <property type="protein sequence ID" value="SUZ54321.1"/>
    <property type="molecule type" value="Genomic_DNA"/>
</dbReference>